<dbReference type="EMBL" id="JH692074">
    <property type="protein sequence ID" value="EIP84535.1"/>
    <property type="molecule type" value="Genomic_DNA"/>
</dbReference>
<keyword evidence="2" id="KW-1185">Reference proteome</keyword>
<accession>A0ABN0FX39</accession>
<protein>
    <submittedName>
        <fullName evidence="1">Uncharacterized protein</fullName>
    </submittedName>
</protein>
<sequence length="61" mass="7252">MKTIRRIRRPGDANRRMAARFRRIFRSRLRNSCPMEPITQAFAQQFSRELNAECVGSRPDE</sequence>
<proteinExistence type="predicted"/>
<evidence type="ECO:0000313" key="1">
    <source>
        <dbReference type="EMBL" id="EIP84535.1"/>
    </source>
</evidence>
<organism evidence="1 2">
    <name type="scientific">Burkholderia humptydooensis MSMB43</name>
    <dbReference type="NCBI Taxonomy" id="441157"/>
    <lineage>
        <taxon>Bacteria</taxon>
        <taxon>Pseudomonadati</taxon>
        <taxon>Pseudomonadota</taxon>
        <taxon>Betaproteobacteria</taxon>
        <taxon>Burkholderiales</taxon>
        <taxon>Burkholderiaceae</taxon>
        <taxon>Burkholderia</taxon>
        <taxon>pseudomallei group</taxon>
    </lineage>
</organism>
<evidence type="ECO:0000313" key="2">
    <source>
        <dbReference type="Proteomes" id="UP000004682"/>
    </source>
</evidence>
<name>A0ABN0FX39_9BURK</name>
<reference evidence="2" key="1">
    <citation type="journal article" date="2012" name="J. Bacteriol.">
        <title>Revised Genome Sequence of Burkholderia thailandensis MSMB43 with Improved Annotation.</title>
        <authorList>
            <person name="Zhuo Y."/>
            <person name="Liu L."/>
            <person name="Wang Q."/>
            <person name="Liu X."/>
            <person name="Ren B."/>
            <person name="Liu M."/>
            <person name="Ni P."/>
            <person name="Cheng Y.Q."/>
            <person name="Zhang L."/>
        </authorList>
    </citation>
    <scope>NUCLEOTIDE SEQUENCE [LARGE SCALE GENOMIC DNA]</scope>
    <source>
        <strain evidence="2">MSMB43</strain>
    </source>
</reference>
<gene>
    <name evidence="1" type="ORF">A33K_18857</name>
</gene>
<dbReference type="Proteomes" id="UP000004682">
    <property type="component" value="Unassembled WGS sequence"/>
</dbReference>